<dbReference type="EMBL" id="QMFY01000004">
    <property type="protein sequence ID" value="RAW01400.1"/>
    <property type="molecule type" value="Genomic_DNA"/>
</dbReference>
<evidence type="ECO:0000313" key="2">
    <source>
        <dbReference type="EMBL" id="RAW01400.1"/>
    </source>
</evidence>
<evidence type="ECO:0000313" key="3">
    <source>
        <dbReference type="Proteomes" id="UP000251889"/>
    </source>
</evidence>
<keyword evidence="1" id="KW-1133">Transmembrane helix</keyword>
<reference evidence="2 3" key="1">
    <citation type="submission" date="2018-06" db="EMBL/GenBank/DDBJ databases">
        <title>Chryseolinea flavus sp. nov., a member of the phylum Bacteroidetes isolated from soil.</title>
        <authorList>
            <person name="Li Y."/>
            <person name="Wang J."/>
        </authorList>
    </citation>
    <scope>NUCLEOTIDE SEQUENCE [LARGE SCALE GENOMIC DNA]</scope>
    <source>
        <strain evidence="2 3">SDU1-6</strain>
    </source>
</reference>
<sequence length="540" mass="62041">MTALKTGRRFRWILASVLLFVVIAFFGGRYLLLSKIRDTLHNRLGDLRSKGIYIKFKSAKINTWSGDLNISDLQVSVGLDTTNRDFSAAIPFLQVSGFKIIPFIKNRTISIKNVALEDPALSFRLNVKAPESETRNAFFEDLYINRITITGSSFLLKDSVSQDTIAHVKSDFFVEHLGLERVNDSLAWRQSSVHIQGFAFDLPKERYAFSVKDVRLDLEKHTFEVDTFKMTPKLTRKQFMRENGKEIDYIKAVIPYIKVSGFSLRGNPGIAVDIRKIRTQLFMEVYRDKRLPFIKDKRTTLPSNFVQRLPFDLNIDTLRLDEGLVSYEEFPEKGDSSGAVFFDKLQATVIGISNTKAPDKQTVMHAKSKFMGKGELSVDFTFPADTTKPYTAKGSLKNFPMVKLNDMLGPAAKVRVESGTMTNLKFNFKYNVYRSDGNVELNYEDLRIISLRQNSKKEIKVSMIKTLLLNTFILKKDAQEDDKDDSKTGTILFYRDQKRSIFNYWWKSIFSGIKSAYKIDKLQEFTEDLKKNDRAKPSKR</sequence>
<keyword evidence="1" id="KW-0812">Transmembrane</keyword>
<keyword evidence="3" id="KW-1185">Reference proteome</keyword>
<dbReference type="AlphaFoldDB" id="A0A364Y3L5"/>
<feature type="transmembrane region" description="Helical" evidence="1">
    <location>
        <begin position="12"/>
        <end position="32"/>
    </location>
</feature>
<dbReference type="RefSeq" id="WP_112746886.1">
    <property type="nucleotide sequence ID" value="NZ_QMFY01000004.1"/>
</dbReference>
<dbReference type="OrthoDB" id="844215at2"/>
<gene>
    <name evidence="2" type="ORF">DQQ10_10890</name>
</gene>
<keyword evidence="1" id="KW-0472">Membrane</keyword>
<comment type="caution">
    <text evidence="2">The sequence shown here is derived from an EMBL/GenBank/DDBJ whole genome shotgun (WGS) entry which is preliminary data.</text>
</comment>
<organism evidence="2 3">
    <name type="scientific">Pseudochryseolinea flava</name>
    <dbReference type="NCBI Taxonomy" id="2059302"/>
    <lineage>
        <taxon>Bacteria</taxon>
        <taxon>Pseudomonadati</taxon>
        <taxon>Bacteroidota</taxon>
        <taxon>Cytophagia</taxon>
        <taxon>Cytophagales</taxon>
        <taxon>Fulvivirgaceae</taxon>
        <taxon>Pseudochryseolinea</taxon>
    </lineage>
</organism>
<accession>A0A364Y3L5</accession>
<protein>
    <recommendedName>
        <fullName evidence="4">DUF748 domain-containing protein</fullName>
    </recommendedName>
</protein>
<name>A0A364Y3L5_9BACT</name>
<dbReference type="Proteomes" id="UP000251889">
    <property type="component" value="Unassembled WGS sequence"/>
</dbReference>
<proteinExistence type="predicted"/>
<evidence type="ECO:0000256" key="1">
    <source>
        <dbReference type="SAM" id="Phobius"/>
    </source>
</evidence>
<evidence type="ECO:0008006" key="4">
    <source>
        <dbReference type="Google" id="ProtNLM"/>
    </source>
</evidence>